<evidence type="ECO:0000313" key="4">
    <source>
        <dbReference type="Proteomes" id="UP000178873"/>
    </source>
</evidence>
<accession>A0A1G2M3K4</accession>
<dbReference type="PANTHER" id="PTHR45947">
    <property type="entry name" value="SULFOQUINOVOSYL TRANSFERASE SQD2"/>
    <property type="match status" value="1"/>
</dbReference>
<protein>
    <recommendedName>
        <fullName evidence="5">Glycosyltransferase subfamily 4-like N-terminal domain-containing protein</fullName>
    </recommendedName>
</protein>
<dbReference type="Pfam" id="PF00534">
    <property type="entry name" value="Glycos_transf_1"/>
    <property type="match status" value="1"/>
</dbReference>
<dbReference type="STRING" id="1802301.A2664_00895"/>
<dbReference type="InterPro" id="IPR001296">
    <property type="entry name" value="Glyco_trans_1"/>
</dbReference>
<sequence length="722" mass="81623">MKKIIVFSTDFLPHIGGAELAIREIAERITDTTFHVLTARFDGALPSREMIGKITVHRVGFGFSFDKFLLPIFGLVKAVRLHRREKFDASWCMMASHASIAAAFFKIFRRRIPLVLTLQEGDEEEHLLRYTKGNKFLYKILIRPWHQLIFLVTDSITVISKHLESRARKNNCTTPIVIIPNGVAIADFDTTKHPEWRIQMRRAFNFADADFVTITVSRLVLKNRVEDCIRALSDLPPSYKLLIVGSGPLQKELEGIAHELGVSPRVVFAGSVIPSEVPRFLSAADAFVRPSASEGFGSAFIEAMAARVPVIATAIGGIVDFLEDKKTGLFCEVENPKDVARKINVLARDFALRGLIVEEAYALVRQKYDWSAIAARMQVEAFVPLFALRKERILIATGIYPPDVGGPAIYAQELTRAFQERGHVSSVSVFGPRKLPSGLRHIVYFFRLLIPVFLADWVIILDTLSAGVPATLAAKIFRRVSLMRVGGDFVWEQYIERTDARIPLPLFYNTSIQLNRKERLALFLTRWSLKHVHRVVFTTEWQRNIWMQPYRLSSAHTAVVENFYGEKLPAVTPVRKNFVWAGRDIRLKNVTALKEAFAAAKKQIPDLELSLLSLPHDALLVELSRAYAVVVPTLSEVSPNLIMEVIRFGKPFILTEHNGISDRVRDLGILIDPLKTEDITEAIVTLADGRHYSKYDRNLKAFSFVHNWGHIAEEYSKVFTSL</sequence>
<gene>
    <name evidence="3" type="ORF">A2664_00895</name>
</gene>
<dbReference type="InterPro" id="IPR050194">
    <property type="entry name" value="Glycosyltransferase_grp1"/>
</dbReference>
<dbReference type="InterPro" id="IPR028098">
    <property type="entry name" value="Glyco_trans_4-like_N"/>
</dbReference>
<dbReference type="SUPFAM" id="SSF53756">
    <property type="entry name" value="UDP-Glycosyltransferase/glycogen phosphorylase"/>
    <property type="match status" value="2"/>
</dbReference>
<evidence type="ECO:0008006" key="5">
    <source>
        <dbReference type="Google" id="ProtNLM"/>
    </source>
</evidence>
<dbReference type="CDD" id="cd03801">
    <property type="entry name" value="GT4_PimA-like"/>
    <property type="match status" value="2"/>
</dbReference>
<evidence type="ECO:0000259" key="1">
    <source>
        <dbReference type="Pfam" id="PF00534"/>
    </source>
</evidence>
<evidence type="ECO:0000259" key="2">
    <source>
        <dbReference type="Pfam" id="PF13439"/>
    </source>
</evidence>
<feature type="domain" description="Glycosyl transferase family 1" evidence="1">
    <location>
        <begin position="200"/>
        <end position="350"/>
    </location>
</feature>
<comment type="caution">
    <text evidence="3">The sequence shown here is derived from an EMBL/GenBank/DDBJ whole genome shotgun (WGS) entry which is preliminary data.</text>
</comment>
<organism evidence="3 4">
    <name type="scientific">Candidatus Taylorbacteria bacterium RIFCSPHIGHO2_01_FULL_46_22b</name>
    <dbReference type="NCBI Taxonomy" id="1802301"/>
    <lineage>
        <taxon>Bacteria</taxon>
        <taxon>Candidatus Tayloriibacteriota</taxon>
    </lineage>
</organism>
<feature type="domain" description="Glycosyltransferase subfamily 4-like N-terminal" evidence="2">
    <location>
        <begin position="15"/>
        <end position="184"/>
    </location>
</feature>
<dbReference type="PANTHER" id="PTHR45947:SF3">
    <property type="entry name" value="SULFOQUINOVOSYL TRANSFERASE SQD2"/>
    <property type="match status" value="1"/>
</dbReference>
<name>A0A1G2M3K4_9BACT</name>
<evidence type="ECO:0000313" key="3">
    <source>
        <dbReference type="EMBL" id="OHA18486.1"/>
    </source>
</evidence>
<dbReference type="Gene3D" id="3.40.50.2000">
    <property type="entry name" value="Glycogen Phosphorylase B"/>
    <property type="match status" value="4"/>
</dbReference>
<dbReference type="Proteomes" id="UP000178873">
    <property type="component" value="Unassembled WGS sequence"/>
</dbReference>
<dbReference type="EMBL" id="MHRF01000005">
    <property type="protein sequence ID" value="OHA18486.1"/>
    <property type="molecule type" value="Genomic_DNA"/>
</dbReference>
<reference evidence="3 4" key="1">
    <citation type="journal article" date="2016" name="Nat. Commun.">
        <title>Thousands of microbial genomes shed light on interconnected biogeochemical processes in an aquifer system.</title>
        <authorList>
            <person name="Anantharaman K."/>
            <person name="Brown C.T."/>
            <person name="Hug L.A."/>
            <person name="Sharon I."/>
            <person name="Castelle C.J."/>
            <person name="Probst A.J."/>
            <person name="Thomas B.C."/>
            <person name="Singh A."/>
            <person name="Wilkins M.J."/>
            <person name="Karaoz U."/>
            <person name="Brodie E.L."/>
            <person name="Williams K.H."/>
            <person name="Hubbard S.S."/>
            <person name="Banfield J.F."/>
        </authorList>
    </citation>
    <scope>NUCLEOTIDE SEQUENCE [LARGE SCALE GENOMIC DNA]</scope>
</reference>
<dbReference type="GO" id="GO:0016757">
    <property type="term" value="F:glycosyltransferase activity"/>
    <property type="evidence" value="ECO:0007669"/>
    <property type="project" value="InterPro"/>
</dbReference>
<proteinExistence type="predicted"/>
<dbReference type="Pfam" id="PF13439">
    <property type="entry name" value="Glyco_transf_4"/>
    <property type="match status" value="1"/>
</dbReference>
<dbReference type="AlphaFoldDB" id="A0A1G2M3K4"/>